<keyword evidence="2" id="KW-1185">Reference proteome</keyword>
<feature type="compositionally biased region" description="Basic and acidic residues" evidence="1">
    <location>
        <begin position="1"/>
        <end position="17"/>
    </location>
</feature>
<evidence type="ECO:0000313" key="2">
    <source>
        <dbReference type="Proteomes" id="UP000046392"/>
    </source>
</evidence>
<sequence>MTKEKLKAKQNKDKSPPEDGEITENPKINSETTDITNEEDKKTDADKDKTTDTDKKDDTGKNKKRKHKYSTSEESSEETTSSSSSSDSTVMVSDDDDEKEGNDKNSEKKEKTKGKKIKQRKIYSSESSSEEESELSTSKSSTSNDDKLSIVRKLPMSKEEKRKLKKYLTKTSQKTSEVKERWNNIGAPLELPKMNKTFGRLMRKKFNAKRRERKLLHIGGIVMESLHLLDLLEHNQTPQNYDKKQVKKQLKHNLRDLIVNINEQRRENVFEALKINYEARRETKNDKHLLDKNTMKQINEEEEIFRKFTRRNNFTRYIHL</sequence>
<feature type="compositionally biased region" description="Basic and acidic residues" evidence="1">
    <location>
        <begin position="101"/>
        <end position="110"/>
    </location>
</feature>
<proteinExistence type="predicted"/>
<organism evidence="2 3">
    <name type="scientific">Strongyloides papillosus</name>
    <name type="common">Intestinal threadworm</name>
    <dbReference type="NCBI Taxonomy" id="174720"/>
    <lineage>
        <taxon>Eukaryota</taxon>
        <taxon>Metazoa</taxon>
        <taxon>Ecdysozoa</taxon>
        <taxon>Nematoda</taxon>
        <taxon>Chromadorea</taxon>
        <taxon>Rhabditida</taxon>
        <taxon>Tylenchina</taxon>
        <taxon>Panagrolaimomorpha</taxon>
        <taxon>Strongyloidoidea</taxon>
        <taxon>Strongyloididae</taxon>
        <taxon>Strongyloides</taxon>
    </lineage>
</organism>
<accession>A0A0N5BK07</accession>
<feature type="compositionally biased region" description="Basic and acidic residues" evidence="1">
    <location>
        <begin position="38"/>
        <end position="61"/>
    </location>
</feature>
<feature type="compositionally biased region" description="Polar residues" evidence="1">
    <location>
        <begin position="26"/>
        <end position="35"/>
    </location>
</feature>
<dbReference type="Proteomes" id="UP000046392">
    <property type="component" value="Unplaced"/>
</dbReference>
<name>A0A0N5BK07_STREA</name>
<feature type="region of interest" description="Disordered" evidence="1">
    <location>
        <begin position="1"/>
        <end position="163"/>
    </location>
</feature>
<reference evidence="3" key="1">
    <citation type="submission" date="2017-02" db="UniProtKB">
        <authorList>
            <consortium name="WormBaseParasite"/>
        </authorList>
    </citation>
    <scope>IDENTIFICATION</scope>
</reference>
<evidence type="ECO:0000256" key="1">
    <source>
        <dbReference type="SAM" id="MobiDB-lite"/>
    </source>
</evidence>
<feature type="compositionally biased region" description="Low complexity" evidence="1">
    <location>
        <begin position="78"/>
        <end position="92"/>
    </location>
</feature>
<feature type="compositionally biased region" description="Basic residues" evidence="1">
    <location>
        <begin position="111"/>
        <end position="121"/>
    </location>
</feature>
<dbReference type="AlphaFoldDB" id="A0A0N5BK07"/>
<dbReference type="WBParaSite" id="SPAL_0000627300.1">
    <property type="protein sequence ID" value="SPAL_0000627300.1"/>
    <property type="gene ID" value="SPAL_0000627300"/>
</dbReference>
<evidence type="ECO:0000313" key="3">
    <source>
        <dbReference type="WBParaSite" id="SPAL_0000627300.1"/>
    </source>
</evidence>
<protein>
    <submittedName>
        <fullName evidence="3">Ribosomal RNA-processing protein 15</fullName>
    </submittedName>
</protein>